<organism evidence="3 4">
    <name type="scientific">Moniliophthora roreri (strain MCA 2997)</name>
    <name type="common">Cocoa frosty pod rot fungus</name>
    <name type="synonym">Crinipellis roreri</name>
    <dbReference type="NCBI Taxonomy" id="1381753"/>
    <lineage>
        <taxon>Eukaryota</taxon>
        <taxon>Fungi</taxon>
        <taxon>Dikarya</taxon>
        <taxon>Basidiomycota</taxon>
        <taxon>Agaricomycotina</taxon>
        <taxon>Agaricomycetes</taxon>
        <taxon>Agaricomycetidae</taxon>
        <taxon>Agaricales</taxon>
        <taxon>Marasmiineae</taxon>
        <taxon>Marasmiaceae</taxon>
        <taxon>Moniliophthora</taxon>
    </lineage>
</organism>
<dbReference type="OrthoDB" id="94039at2759"/>
<dbReference type="InterPro" id="IPR000073">
    <property type="entry name" value="AB_hydrolase_1"/>
</dbReference>
<dbReference type="EMBL" id="AWSO01000056">
    <property type="protein sequence ID" value="ESK95965.1"/>
    <property type="molecule type" value="Genomic_DNA"/>
</dbReference>
<evidence type="ECO:0000259" key="2">
    <source>
        <dbReference type="Pfam" id="PF12697"/>
    </source>
</evidence>
<dbReference type="STRING" id="1381753.V2XTU0"/>
<comment type="caution">
    <text evidence="3">The sequence shown here is derived from an EMBL/GenBank/DDBJ whole genome shotgun (WGS) entry which is preliminary data.</text>
</comment>
<evidence type="ECO:0000313" key="3">
    <source>
        <dbReference type="EMBL" id="ESK95965.1"/>
    </source>
</evidence>
<dbReference type="InterPro" id="IPR029058">
    <property type="entry name" value="AB_hydrolase_fold"/>
</dbReference>
<evidence type="ECO:0000313" key="4">
    <source>
        <dbReference type="Proteomes" id="UP000017559"/>
    </source>
</evidence>
<feature type="compositionally biased region" description="Basic and acidic residues" evidence="1">
    <location>
        <begin position="1"/>
        <end position="14"/>
    </location>
</feature>
<dbReference type="KEGG" id="mrr:Moror_7477"/>
<keyword evidence="4" id="KW-1185">Reference proteome</keyword>
<accession>V2XTU0</accession>
<gene>
    <name evidence="3" type="ORF">Moror_7477</name>
</gene>
<dbReference type="AlphaFoldDB" id="V2XTU0"/>
<protein>
    <recommendedName>
        <fullName evidence="2">AB hydrolase-1 domain-containing protein</fullName>
    </recommendedName>
</protein>
<dbReference type="SUPFAM" id="SSF53474">
    <property type="entry name" value="alpha/beta-Hydrolases"/>
    <property type="match status" value="1"/>
</dbReference>
<name>V2XTU0_MONRO</name>
<dbReference type="Proteomes" id="UP000017559">
    <property type="component" value="Unassembled WGS sequence"/>
</dbReference>
<dbReference type="Pfam" id="PF12697">
    <property type="entry name" value="Abhydrolase_6"/>
    <property type="match status" value="1"/>
</dbReference>
<feature type="domain" description="AB hydrolase-1" evidence="2">
    <location>
        <begin position="174"/>
        <end position="473"/>
    </location>
</feature>
<feature type="region of interest" description="Disordered" evidence="1">
    <location>
        <begin position="1"/>
        <end position="35"/>
    </location>
</feature>
<reference evidence="3 4" key="1">
    <citation type="journal article" date="2014" name="BMC Genomics">
        <title>Genome and secretome analysis of the hemibiotrophic fungal pathogen, Moniliophthora roreri, which causes frosty pod rot disease of cacao: mechanisms of the biotrophic and necrotrophic phases.</title>
        <authorList>
            <person name="Meinhardt L.W."/>
            <person name="Costa G.G.L."/>
            <person name="Thomazella D.P.T."/>
            <person name="Teixeira P.J.P.L."/>
            <person name="Carazzolle M.F."/>
            <person name="Schuster S.C."/>
            <person name="Carlson J.E."/>
            <person name="Guiltinan M.J."/>
            <person name="Mieczkowski P."/>
            <person name="Farmer A."/>
            <person name="Ramaraj T."/>
            <person name="Crozier J."/>
            <person name="Davis R.E."/>
            <person name="Shao J."/>
            <person name="Melnick R.L."/>
            <person name="Pereira G.A.G."/>
            <person name="Bailey B.A."/>
        </authorList>
    </citation>
    <scope>NUCLEOTIDE SEQUENCE [LARGE SCALE GENOMIC DNA]</scope>
    <source>
        <strain evidence="3 4">MCA 2997</strain>
    </source>
</reference>
<sequence length="496" mass="56105">MSVEDEKAYDDRAYPKSHPRLTRPPTPPPDDERFVFPGQPVALESAYPPPPEVLPAVHLLPKLPCGQRKPIWENDSRIPYSLTTHIVPAAYWRDDPDVELPWVLQEHALTKEERMKLASEGEGKIRSLRAVFEAEALLRAKEGKRRNGKERIAWLVLNRYVRTIETQKQGLTLFCAHANGFNKEIWEPTLATLLSSPHIQSSVQEIWAWDAVNHGDSALLNVGNLRTLFHWKNTTRDLAMFLTHYLPTQVAPPGSLPTHLPRVSQAETSKRLRYGFYDPSLGKKSRTLVGIGHSFGGCVLTLTSLSSPELNNFYSLLILIDPVILSPHGIYRGAHPLAIGALTRRDIWSSRNAAKEAFLKSPFFRRWDPRVLALYVECGLYKESQIKLKMPPLWEAINFIDTSTGSVEAWVRLWRGDLSPKDVGLKWIVPGIGETELGPRGPLETRTRVWLRSENAENVRMEGAGHLVPHEKPNDLGDLMAKWIGEYFGSTEKARL</sequence>
<evidence type="ECO:0000256" key="1">
    <source>
        <dbReference type="SAM" id="MobiDB-lite"/>
    </source>
</evidence>
<proteinExistence type="predicted"/>
<dbReference type="HOGENOM" id="CLU_032490_1_0_1"/>
<dbReference type="Gene3D" id="3.40.50.1820">
    <property type="entry name" value="alpha/beta hydrolase"/>
    <property type="match status" value="1"/>
</dbReference>